<protein>
    <submittedName>
        <fullName evidence="7">Tetratricopeptide repeat protein</fullName>
    </submittedName>
</protein>
<evidence type="ECO:0000256" key="4">
    <source>
        <dbReference type="ARBA" id="ARBA00023284"/>
    </source>
</evidence>
<reference evidence="7 8" key="1">
    <citation type="submission" date="2019-07" db="EMBL/GenBank/DDBJ databases">
        <title>Sphingomonas AE3 Genome sequencing and assembly.</title>
        <authorList>
            <person name="Kim H."/>
        </authorList>
    </citation>
    <scope>NUCLEOTIDE SEQUENCE [LARGE SCALE GENOMIC DNA]</scope>
    <source>
        <strain evidence="7 8">AE3</strain>
    </source>
</reference>
<evidence type="ECO:0000256" key="3">
    <source>
        <dbReference type="ARBA" id="ARBA00023157"/>
    </source>
</evidence>
<dbReference type="PANTHER" id="PTHR45663">
    <property type="entry name" value="GEO12009P1"/>
    <property type="match status" value="1"/>
</dbReference>
<dbReference type="SUPFAM" id="SSF52833">
    <property type="entry name" value="Thioredoxin-like"/>
    <property type="match status" value="1"/>
</dbReference>
<feature type="repeat" description="TPR" evidence="5">
    <location>
        <begin position="141"/>
        <end position="174"/>
    </location>
</feature>
<dbReference type="PROSITE" id="PS51352">
    <property type="entry name" value="THIOREDOXIN_2"/>
    <property type="match status" value="1"/>
</dbReference>
<dbReference type="Gene3D" id="1.25.40.10">
    <property type="entry name" value="Tetratricopeptide repeat domain"/>
    <property type="match status" value="2"/>
</dbReference>
<dbReference type="Gene3D" id="3.40.30.10">
    <property type="entry name" value="Glutaredoxin"/>
    <property type="match status" value="1"/>
</dbReference>
<dbReference type="InterPro" id="IPR013766">
    <property type="entry name" value="Thioredoxin_domain"/>
</dbReference>
<dbReference type="InterPro" id="IPR019734">
    <property type="entry name" value="TPR_rpt"/>
</dbReference>
<keyword evidence="2" id="KW-0249">Electron transport</keyword>
<dbReference type="AlphaFoldDB" id="A0A516IRL5"/>
<dbReference type="InterPro" id="IPR017937">
    <property type="entry name" value="Thioredoxin_CS"/>
</dbReference>
<dbReference type="InterPro" id="IPR036249">
    <property type="entry name" value="Thioredoxin-like_sf"/>
</dbReference>
<keyword evidence="8" id="KW-1185">Reference proteome</keyword>
<organism evidence="7 8">
    <name type="scientific">Sphingomonas xanthus</name>
    <dbReference type="NCBI Taxonomy" id="2594473"/>
    <lineage>
        <taxon>Bacteria</taxon>
        <taxon>Pseudomonadati</taxon>
        <taxon>Pseudomonadota</taxon>
        <taxon>Alphaproteobacteria</taxon>
        <taxon>Sphingomonadales</taxon>
        <taxon>Sphingomonadaceae</taxon>
        <taxon>Sphingomonas</taxon>
    </lineage>
</organism>
<dbReference type="GO" id="GO:0005737">
    <property type="term" value="C:cytoplasm"/>
    <property type="evidence" value="ECO:0007669"/>
    <property type="project" value="TreeGrafter"/>
</dbReference>
<gene>
    <name evidence="7" type="ORF">FMM02_05870</name>
</gene>
<evidence type="ECO:0000256" key="2">
    <source>
        <dbReference type="ARBA" id="ARBA00022982"/>
    </source>
</evidence>
<evidence type="ECO:0000313" key="8">
    <source>
        <dbReference type="Proteomes" id="UP000321857"/>
    </source>
</evidence>
<feature type="domain" description="Thioredoxin" evidence="6">
    <location>
        <begin position="1"/>
        <end position="126"/>
    </location>
</feature>
<keyword evidence="3" id="KW-1015">Disulfide bond</keyword>
<evidence type="ECO:0000256" key="5">
    <source>
        <dbReference type="PROSITE-ProRule" id="PRU00339"/>
    </source>
</evidence>
<evidence type="ECO:0000313" key="7">
    <source>
        <dbReference type="EMBL" id="QDP19531.1"/>
    </source>
</evidence>
<proteinExistence type="predicted"/>
<evidence type="ECO:0000256" key="1">
    <source>
        <dbReference type="ARBA" id="ARBA00022448"/>
    </source>
</evidence>
<keyword evidence="1" id="KW-0813">Transport</keyword>
<dbReference type="GO" id="GO:0015035">
    <property type="term" value="F:protein-disulfide reductase activity"/>
    <property type="evidence" value="ECO:0007669"/>
    <property type="project" value="TreeGrafter"/>
</dbReference>
<dbReference type="KEGG" id="sxa:FMM02_05870"/>
<dbReference type="Pfam" id="PF14559">
    <property type="entry name" value="TPR_19"/>
    <property type="match status" value="1"/>
</dbReference>
<dbReference type="InterPro" id="IPR011990">
    <property type="entry name" value="TPR-like_helical_dom_sf"/>
</dbReference>
<dbReference type="PROSITE" id="PS50005">
    <property type="entry name" value="TPR"/>
    <property type="match status" value="1"/>
</dbReference>
<accession>A0A516IRL5</accession>
<dbReference type="RefSeq" id="WP_147493984.1">
    <property type="nucleotide sequence ID" value="NZ_CP041659.1"/>
</dbReference>
<keyword evidence="5" id="KW-0802">TPR repeat</keyword>
<dbReference type="Pfam" id="PF00085">
    <property type="entry name" value="Thioredoxin"/>
    <property type="match status" value="1"/>
</dbReference>
<dbReference type="EMBL" id="CP041659">
    <property type="protein sequence ID" value="QDP19531.1"/>
    <property type="molecule type" value="Genomic_DNA"/>
</dbReference>
<dbReference type="PANTHER" id="PTHR45663:SF11">
    <property type="entry name" value="GEO12009P1"/>
    <property type="match status" value="1"/>
</dbReference>
<evidence type="ECO:0000259" key="6">
    <source>
        <dbReference type="PROSITE" id="PS51352"/>
    </source>
</evidence>
<name>A0A516IRL5_9SPHN</name>
<dbReference type="CDD" id="cd02956">
    <property type="entry name" value="ybbN"/>
    <property type="match status" value="1"/>
</dbReference>
<dbReference type="Proteomes" id="UP000321857">
    <property type="component" value="Chromosome"/>
</dbReference>
<dbReference type="Pfam" id="PF14561">
    <property type="entry name" value="TPR_20"/>
    <property type="match status" value="1"/>
</dbReference>
<keyword evidence="4" id="KW-0676">Redox-active center</keyword>
<dbReference type="PROSITE" id="PS00194">
    <property type="entry name" value="THIOREDOXIN_1"/>
    <property type="match status" value="1"/>
</dbReference>
<dbReference type="GO" id="GO:0006950">
    <property type="term" value="P:response to stress"/>
    <property type="evidence" value="ECO:0007669"/>
    <property type="project" value="UniProtKB-ARBA"/>
</dbReference>
<dbReference type="OrthoDB" id="9790390at2"/>
<sequence length="311" mass="33768">MQPSSNEEQAVATLGVSESEREAIERFRREVIEPSMTSLVILDFWADWCGPCKQLGPVLEKVAADYADRGVVLAKIDVEQDKLIAAQFRIQSIPTVYALFQGQPVADLTQYRTEAQLGRALDQLLGQLPVKGAAQDLAAQVEPLIAMAEEVLTEGDFDRAENIFTQIRELDPDNPQVIGGLARAMIGAGRTEEARALLGSLDGTLSTHPAVARATAALDVAETPAADVSAEQGRLAADPDDHEARFAIAQTLMASGDREGAADHLLEIIARDRGWNDEAARTRLLQMLEAAGFEDPWGRAVRRRLSALLFT</sequence>
<dbReference type="SUPFAM" id="SSF48452">
    <property type="entry name" value="TPR-like"/>
    <property type="match status" value="1"/>
</dbReference>